<dbReference type="PROSITE" id="PS00622">
    <property type="entry name" value="HTH_LUXR_1"/>
    <property type="match status" value="1"/>
</dbReference>
<keyword evidence="9" id="KW-1185">Reference proteome</keyword>
<dbReference type="PROSITE" id="PS50043">
    <property type="entry name" value="HTH_LUXR_2"/>
    <property type="match status" value="1"/>
</dbReference>
<dbReference type="Pfam" id="PF00196">
    <property type="entry name" value="GerE"/>
    <property type="match status" value="1"/>
</dbReference>
<feature type="domain" description="HTH luxR-type" evidence="6">
    <location>
        <begin position="146"/>
        <end position="211"/>
    </location>
</feature>
<keyword evidence="1 5" id="KW-0597">Phosphoprotein</keyword>
<accession>A0ABW7Z6E8</accession>
<dbReference type="CDD" id="cd17535">
    <property type="entry name" value="REC_NarL-like"/>
    <property type="match status" value="1"/>
</dbReference>
<evidence type="ECO:0000256" key="4">
    <source>
        <dbReference type="ARBA" id="ARBA00023163"/>
    </source>
</evidence>
<dbReference type="Proteomes" id="UP001612741">
    <property type="component" value="Unassembled WGS sequence"/>
</dbReference>
<dbReference type="Gene3D" id="3.40.50.2300">
    <property type="match status" value="1"/>
</dbReference>
<dbReference type="PRINTS" id="PR00038">
    <property type="entry name" value="HTHLUXR"/>
</dbReference>
<evidence type="ECO:0000313" key="9">
    <source>
        <dbReference type="Proteomes" id="UP001612741"/>
    </source>
</evidence>
<dbReference type="PROSITE" id="PS50110">
    <property type="entry name" value="RESPONSE_REGULATORY"/>
    <property type="match status" value="1"/>
</dbReference>
<evidence type="ECO:0000256" key="1">
    <source>
        <dbReference type="ARBA" id="ARBA00022553"/>
    </source>
</evidence>
<evidence type="ECO:0000313" key="8">
    <source>
        <dbReference type="EMBL" id="MFI6503069.1"/>
    </source>
</evidence>
<keyword evidence="3" id="KW-0238">DNA-binding</keyword>
<keyword evidence="2" id="KW-0805">Transcription regulation</keyword>
<dbReference type="PANTHER" id="PTHR43214:SF24">
    <property type="entry name" value="TRANSCRIPTIONAL REGULATORY PROTEIN NARL-RELATED"/>
    <property type="match status" value="1"/>
</dbReference>
<reference evidence="8 9" key="1">
    <citation type="submission" date="2024-10" db="EMBL/GenBank/DDBJ databases">
        <title>The Natural Products Discovery Center: Release of the First 8490 Sequenced Strains for Exploring Actinobacteria Biosynthetic Diversity.</title>
        <authorList>
            <person name="Kalkreuter E."/>
            <person name="Kautsar S.A."/>
            <person name="Yang D."/>
            <person name="Bader C.D."/>
            <person name="Teijaro C.N."/>
            <person name="Fluegel L."/>
            <person name="Davis C.M."/>
            <person name="Simpson J.R."/>
            <person name="Lauterbach L."/>
            <person name="Steele A.D."/>
            <person name="Gui C."/>
            <person name="Meng S."/>
            <person name="Li G."/>
            <person name="Viehrig K."/>
            <person name="Ye F."/>
            <person name="Su P."/>
            <person name="Kiefer A.F."/>
            <person name="Nichols A."/>
            <person name="Cepeda A.J."/>
            <person name="Yan W."/>
            <person name="Fan B."/>
            <person name="Jiang Y."/>
            <person name="Adhikari A."/>
            <person name="Zheng C.-J."/>
            <person name="Schuster L."/>
            <person name="Cowan T.M."/>
            <person name="Smanski M.J."/>
            <person name="Chevrette M.G."/>
            <person name="De Carvalho L.P.S."/>
            <person name="Shen B."/>
        </authorList>
    </citation>
    <scope>NUCLEOTIDE SEQUENCE [LARGE SCALE GENOMIC DNA]</scope>
    <source>
        <strain evidence="8 9">NPDC050545</strain>
    </source>
</reference>
<dbReference type="InterPro" id="IPR016032">
    <property type="entry name" value="Sig_transdc_resp-reg_C-effctor"/>
</dbReference>
<dbReference type="PANTHER" id="PTHR43214">
    <property type="entry name" value="TWO-COMPONENT RESPONSE REGULATOR"/>
    <property type="match status" value="1"/>
</dbReference>
<name>A0ABW7Z6E8_9ACTN</name>
<keyword evidence="4" id="KW-0804">Transcription</keyword>
<protein>
    <submittedName>
        <fullName evidence="8">Response regulator</fullName>
    </submittedName>
</protein>
<feature type="modified residue" description="4-aspartylphosphate" evidence="5">
    <location>
        <position position="52"/>
    </location>
</feature>
<evidence type="ECO:0000259" key="7">
    <source>
        <dbReference type="PROSITE" id="PS50110"/>
    </source>
</evidence>
<dbReference type="InterPro" id="IPR000792">
    <property type="entry name" value="Tscrpt_reg_LuxR_C"/>
</dbReference>
<feature type="domain" description="Response regulatory" evidence="7">
    <location>
        <begin position="2"/>
        <end position="124"/>
    </location>
</feature>
<dbReference type="InterPro" id="IPR001789">
    <property type="entry name" value="Sig_transdc_resp-reg_receiver"/>
</dbReference>
<dbReference type="RefSeq" id="WP_397088851.1">
    <property type="nucleotide sequence ID" value="NZ_JBITGY010000011.1"/>
</dbReference>
<dbReference type="SMART" id="SM00421">
    <property type="entry name" value="HTH_LUXR"/>
    <property type="match status" value="1"/>
</dbReference>
<dbReference type="SUPFAM" id="SSF52172">
    <property type="entry name" value="CheY-like"/>
    <property type="match status" value="1"/>
</dbReference>
<gene>
    <name evidence="8" type="ORF">ACIBG2_37205</name>
</gene>
<dbReference type="EMBL" id="JBITGY010000011">
    <property type="protein sequence ID" value="MFI6503069.1"/>
    <property type="molecule type" value="Genomic_DNA"/>
</dbReference>
<dbReference type="InterPro" id="IPR011006">
    <property type="entry name" value="CheY-like_superfamily"/>
</dbReference>
<evidence type="ECO:0000256" key="5">
    <source>
        <dbReference type="PROSITE-ProRule" id="PRU00169"/>
    </source>
</evidence>
<organism evidence="8 9">
    <name type="scientific">Nonomuraea typhae</name>
    <dbReference type="NCBI Taxonomy" id="2603600"/>
    <lineage>
        <taxon>Bacteria</taxon>
        <taxon>Bacillati</taxon>
        <taxon>Actinomycetota</taxon>
        <taxon>Actinomycetes</taxon>
        <taxon>Streptosporangiales</taxon>
        <taxon>Streptosporangiaceae</taxon>
        <taxon>Nonomuraea</taxon>
    </lineage>
</organism>
<dbReference type="SMART" id="SM00448">
    <property type="entry name" value="REC"/>
    <property type="match status" value="1"/>
</dbReference>
<evidence type="ECO:0000259" key="6">
    <source>
        <dbReference type="PROSITE" id="PS50043"/>
    </source>
</evidence>
<comment type="caution">
    <text evidence="8">The sequence shown here is derived from an EMBL/GenBank/DDBJ whole genome shotgun (WGS) entry which is preliminary data.</text>
</comment>
<dbReference type="InterPro" id="IPR058245">
    <property type="entry name" value="NreC/VraR/RcsB-like_REC"/>
</dbReference>
<proteinExistence type="predicted"/>
<dbReference type="Pfam" id="PF00072">
    <property type="entry name" value="Response_reg"/>
    <property type="match status" value="1"/>
</dbReference>
<evidence type="ECO:0000256" key="2">
    <source>
        <dbReference type="ARBA" id="ARBA00023015"/>
    </source>
</evidence>
<dbReference type="InterPro" id="IPR039420">
    <property type="entry name" value="WalR-like"/>
</dbReference>
<sequence length="222" mass="24456">MRVVIVEDQPLFLDAIATSLQSREVDVVGRAREVEEAMRVVDEAAADVALLDIRLPPGYTDEGLQVAEMVRRRYPEVAILVLSSYAELAFAERLLVMEAEPHAVGYLLKERVGDVGDLIDALTRVVAGEVVVDSHIVARLMARRRRHDPLAVLTAHERRVLGLVAEGRSNLGIAQQLDCRISTVEKHLVSITAKLGLRDAPGADRRGVNLRVLATLEFLRSS</sequence>
<dbReference type="SUPFAM" id="SSF46894">
    <property type="entry name" value="C-terminal effector domain of the bipartite response regulators"/>
    <property type="match status" value="1"/>
</dbReference>
<evidence type="ECO:0000256" key="3">
    <source>
        <dbReference type="ARBA" id="ARBA00023125"/>
    </source>
</evidence>